<evidence type="ECO:0000313" key="3">
    <source>
        <dbReference type="EMBL" id="AEF39633.1"/>
    </source>
</evidence>
<dbReference type="EMBL" id="CP002786">
    <property type="protein sequence ID" value="AEF39633.1"/>
    <property type="molecule type" value="Genomic_DNA"/>
</dbReference>
<dbReference type="KEGG" id="asd:AS9A_1181"/>
<keyword evidence="2" id="KW-1133">Transmembrane helix</keyword>
<feature type="region of interest" description="Disordered" evidence="1">
    <location>
        <begin position="57"/>
        <end position="77"/>
    </location>
</feature>
<dbReference type="eggNOG" id="ENOG502ZRSC">
    <property type="taxonomic scope" value="Bacteria"/>
</dbReference>
<keyword evidence="2" id="KW-0472">Membrane</keyword>
<keyword evidence="2" id="KW-0812">Transmembrane</keyword>
<feature type="compositionally biased region" description="Acidic residues" evidence="1">
    <location>
        <begin position="67"/>
        <end position="77"/>
    </location>
</feature>
<evidence type="ECO:0000256" key="2">
    <source>
        <dbReference type="SAM" id="Phobius"/>
    </source>
</evidence>
<protein>
    <submittedName>
        <fullName evidence="3">Uncharacterized protein</fullName>
    </submittedName>
</protein>
<reference evidence="3 4" key="1">
    <citation type="journal article" date="2011" name="J. Bacteriol.">
        <title>Complete genome sequence of Amycolicicoccus subflavus DQS3-9A1T, an actinomycete isolated from crude oil-polluted soil.</title>
        <authorList>
            <person name="Cai M."/>
            <person name="Chen W.M."/>
            <person name="Nie Y."/>
            <person name="Chi C.Q."/>
            <person name="Wang Y.N."/>
            <person name="Tang Y.Q."/>
            <person name="Li G.Y."/>
            <person name="Wu X.L."/>
        </authorList>
    </citation>
    <scope>NUCLEOTIDE SEQUENCE [LARGE SCALE GENOMIC DNA]</scope>
    <source>
        <strain evidence="4">DSM 45089 / DQS3-9A1</strain>
    </source>
</reference>
<dbReference type="RefSeq" id="WP_013805982.1">
    <property type="nucleotide sequence ID" value="NC_015564.1"/>
</dbReference>
<evidence type="ECO:0000313" key="4">
    <source>
        <dbReference type="Proteomes" id="UP000009235"/>
    </source>
</evidence>
<evidence type="ECO:0000256" key="1">
    <source>
        <dbReference type="SAM" id="MobiDB-lite"/>
    </source>
</evidence>
<organism evidence="3 4">
    <name type="scientific">Hoyosella subflava (strain DSM 45089 / JCM 17490 / NBRC 109087 / DQS3-9A1)</name>
    <name type="common">Amycolicicoccus subflavus</name>
    <dbReference type="NCBI Taxonomy" id="443218"/>
    <lineage>
        <taxon>Bacteria</taxon>
        <taxon>Bacillati</taxon>
        <taxon>Actinomycetota</taxon>
        <taxon>Actinomycetes</taxon>
        <taxon>Mycobacteriales</taxon>
        <taxon>Hoyosellaceae</taxon>
        <taxon>Hoyosella</taxon>
    </lineage>
</organism>
<dbReference type="HOGENOM" id="CLU_184458_1_1_11"/>
<dbReference type="STRING" id="443218.AS9A_1181"/>
<gene>
    <name evidence="3" type="ordered locus">AS9A_1181</name>
</gene>
<keyword evidence="4" id="KW-1185">Reference proteome</keyword>
<sequence>MDAIARWWDGVELWIAGLPFIPQVILVVAVMVPLCFVFATVLDRVLGPLFERLDRPRRASGVRGSETEGEVGGDAEV</sequence>
<dbReference type="OrthoDB" id="4559844at2"/>
<name>F6ERQ6_HOYSD</name>
<proteinExistence type="predicted"/>
<feature type="transmembrane region" description="Helical" evidence="2">
    <location>
        <begin position="20"/>
        <end position="42"/>
    </location>
</feature>
<dbReference type="Proteomes" id="UP000009235">
    <property type="component" value="Chromosome"/>
</dbReference>
<accession>F6ERQ6</accession>
<dbReference type="AlphaFoldDB" id="F6ERQ6"/>